<proteinExistence type="predicted"/>
<feature type="compositionally biased region" description="Basic residues" evidence="1">
    <location>
        <begin position="64"/>
        <end position="78"/>
    </location>
</feature>
<dbReference type="AlphaFoldDB" id="A0A0A9HYG5"/>
<evidence type="ECO:0000256" key="2">
    <source>
        <dbReference type="SAM" id="SignalP"/>
    </source>
</evidence>
<reference evidence="3" key="1">
    <citation type="submission" date="2014-09" db="EMBL/GenBank/DDBJ databases">
        <authorList>
            <person name="Magalhaes I.L.F."/>
            <person name="Oliveira U."/>
            <person name="Santos F.R."/>
            <person name="Vidigal T.H.D.A."/>
            <person name="Brescovit A.D."/>
            <person name="Santos A.J."/>
        </authorList>
    </citation>
    <scope>NUCLEOTIDE SEQUENCE</scope>
    <source>
        <tissue evidence="3">Shoot tissue taken approximately 20 cm above the soil surface</tissue>
    </source>
</reference>
<protein>
    <recommendedName>
        <fullName evidence="4">Secreted protein</fullName>
    </recommendedName>
</protein>
<feature type="region of interest" description="Disordered" evidence="1">
    <location>
        <begin position="58"/>
        <end position="102"/>
    </location>
</feature>
<evidence type="ECO:0008006" key="4">
    <source>
        <dbReference type="Google" id="ProtNLM"/>
    </source>
</evidence>
<reference evidence="3" key="2">
    <citation type="journal article" date="2015" name="Data Brief">
        <title>Shoot transcriptome of the giant reed, Arundo donax.</title>
        <authorList>
            <person name="Barrero R.A."/>
            <person name="Guerrero F.D."/>
            <person name="Moolhuijzen P."/>
            <person name="Goolsby J.A."/>
            <person name="Tidwell J."/>
            <person name="Bellgard S.E."/>
            <person name="Bellgard M.I."/>
        </authorList>
    </citation>
    <scope>NUCLEOTIDE SEQUENCE</scope>
    <source>
        <tissue evidence="3">Shoot tissue taken approximately 20 cm above the soil surface</tissue>
    </source>
</reference>
<evidence type="ECO:0000256" key="1">
    <source>
        <dbReference type="SAM" id="MobiDB-lite"/>
    </source>
</evidence>
<feature type="chain" id="PRO_5002048413" description="Secreted protein" evidence="2">
    <location>
        <begin position="27"/>
        <end position="102"/>
    </location>
</feature>
<accession>A0A0A9HYG5</accession>
<dbReference type="EMBL" id="GBRH01159938">
    <property type="protein sequence ID" value="JAE37958.1"/>
    <property type="molecule type" value="Transcribed_RNA"/>
</dbReference>
<evidence type="ECO:0000313" key="3">
    <source>
        <dbReference type="EMBL" id="JAE37958.1"/>
    </source>
</evidence>
<keyword evidence="2" id="KW-0732">Signal</keyword>
<organism evidence="3">
    <name type="scientific">Arundo donax</name>
    <name type="common">Giant reed</name>
    <name type="synonym">Donax arundinaceus</name>
    <dbReference type="NCBI Taxonomy" id="35708"/>
    <lineage>
        <taxon>Eukaryota</taxon>
        <taxon>Viridiplantae</taxon>
        <taxon>Streptophyta</taxon>
        <taxon>Embryophyta</taxon>
        <taxon>Tracheophyta</taxon>
        <taxon>Spermatophyta</taxon>
        <taxon>Magnoliopsida</taxon>
        <taxon>Liliopsida</taxon>
        <taxon>Poales</taxon>
        <taxon>Poaceae</taxon>
        <taxon>PACMAD clade</taxon>
        <taxon>Arundinoideae</taxon>
        <taxon>Arundineae</taxon>
        <taxon>Arundo</taxon>
    </lineage>
</organism>
<feature type="signal peptide" evidence="2">
    <location>
        <begin position="1"/>
        <end position="26"/>
    </location>
</feature>
<name>A0A0A9HYG5_ARUDO</name>
<sequence>MHQFLSLIKLKLPVLLCSSVLKCLEALWTSSCSSAIQSISREGLLDLLLLDLRRPGTPSPLRRMAGRRVQRKTNRRRRPPDGANQLRSERARGCSARRLNMH</sequence>